<gene>
    <name evidence="2" type="ORF">MSBRW_1767</name>
</gene>
<dbReference type="GeneID" id="24823258"/>
<evidence type="ECO:0000313" key="2">
    <source>
        <dbReference type="EMBL" id="AKB51020.1"/>
    </source>
</evidence>
<dbReference type="Proteomes" id="UP000033038">
    <property type="component" value="Chromosome"/>
</dbReference>
<name>A0A0E3QJG6_METBA</name>
<dbReference type="RefSeq" id="WP_048102949.1">
    <property type="nucleotide sequence ID" value="NZ_CP009526.1"/>
</dbReference>
<accession>A0A0E3QJG6</accession>
<dbReference type="HOGENOM" id="CLU_2613602_0_0_2"/>
<evidence type="ECO:0000256" key="1">
    <source>
        <dbReference type="SAM" id="MobiDB-lite"/>
    </source>
</evidence>
<protein>
    <submittedName>
        <fullName evidence="2">Uncharacterized protein</fullName>
    </submittedName>
</protein>
<evidence type="ECO:0000313" key="3">
    <source>
        <dbReference type="Proteomes" id="UP000033038"/>
    </source>
</evidence>
<proteinExistence type="predicted"/>
<dbReference type="KEGG" id="mbw:MSBRW_1767"/>
<dbReference type="AlphaFoldDB" id="A0A0E3QJG6"/>
<dbReference type="EMBL" id="CP009526">
    <property type="protein sequence ID" value="AKB51020.1"/>
    <property type="molecule type" value="Genomic_DNA"/>
</dbReference>
<sequence length="78" mass="9078">MSRHQENKRIKDIINREVKELSFCPENRKVKDPENKKSKCPEDKMSGQPVKKNQSCADAPCCKEAVRQLLSVIKEFLF</sequence>
<organism evidence="2 3">
    <name type="scientific">Methanosarcina barkeri str. Wiesmoor</name>
    <dbReference type="NCBI Taxonomy" id="1434109"/>
    <lineage>
        <taxon>Archaea</taxon>
        <taxon>Methanobacteriati</taxon>
        <taxon>Methanobacteriota</taxon>
        <taxon>Stenosarchaea group</taxon>
        <taxon>Methanomicrobia</taxon>
        <taxon>Methanosarcinales</taxon>
        <taxon>Methanosarcinaceae</taxon>
        <taxon>Methanosarcina</taxon>
    </lineage>
</organism>
<dbReference type="PATRIC" id="fig|1434109.4.peg.2236"/>
<reference evidence="2 3" key="1">
    <citation type="submission" date="2014-07" db="EMBL/GenBank/DDBJ databases">
        <title>Methanogenic archaea and the global carbon cycle.</title>
        <authorList>
            <person name="Henriksen J.R."/>
            <person name="Luke J."/>
            <person name="Reinhart S."/>
            <person name="Benedict M.N."/>
            <person name="Youngblut N.D."/>
            <person name="Metcalf M.E."/>
            <person name="Whitaker R.J."/>
            <person name="Metcalf W.W."/>
        </authorList>
    </citation>
    <scope>NUCLEOTIDE SEQUENCE [LARGE SCALE GENOMIC DNA]</scope>
    <source>
        <strain evidence="2 3">Wiesmoor</strain>
    </source>
</reference>
<feature type="region of interest" description="Disordered" evidence="1">
    <location>
        <begin position="29"/>
        <end position="55"/>
    </location>
</feature>
<feature type="compositionally biased region" description="Basic and acidic residues" evidence="1">
    <location>
        <begin position="29"/>
        <end position="45"/>
    </location>
</feature>